<evidence type="ECO:0008006" key="3">
    <source>
        <dbReference type="Google" id="ProtNLM"/>
    </source>
</evidence>
<name>A0AAW1Q4C2_9CHLO</name>
<dbReference type="AlphaFoldDB" id="A0AAW1Q4C2"/>
<proteinExistence type="predicted"/>
<reference evidence="1 2" key="1">
    <citation type="journal article" date="2024" name="Nat. Commun.">
        <title>Phylogenomics reveals the evolutionary origins of lichenization in chlorophyte algae.</title>
        <authorList>
            <person name="Puginier C."/>
            <person name="Libourel C."/>
            <person name="Otte J."/>
            <person name="Skaloud P."/>
            <person name="Haon M."/>
            <person name="Grisel S."/>
            <person name="Petersen M."/>
            <person name="Berrin J.G."/>
            <person name="Delaux P.M."/>
            <person name="Dal Grande F."/>
            <person name="Keller J."/>
        </authorList>
    </citation>
    <scope>NUCLEOTIDE SEQUENCE [LARGE SCALE GENOMIC DNA]</scope>
    <source>
        <strain evidence="1 2">SAG 2043</strain>
    </source>
</reference>
<keyword evidence="2" id="KW-1185">Reference proteome</keyword>
<accession>A0AAW1Q4C2</accession>
<dbReference type="Proteomes" id="UP001489004">
    <property type="component" value="Unassembled WGS sequence"/>
</dbReference>
<comment type="caution">
    <text evidence="1">The sequence shown here is derived from an EMBL/GenBank/DDBJ whole genome shotgun (WGS) entry which is preliminary data.</text>
</comment>
<gene>
    <name evidence="1" type="ORF">WJX72_007785</name>
</gene>
<organism evidence="1 2">
    <name type="scientific">[Myrmecia] bisecta</name>
    <dbReference type="NCBI Taxonomy" id="41462"/>
    <lineage>
        <taxon>Eukaryota</taxon>
        <taxon>Viridiplantae</taxon>
        <taxon>Chlorophyta</taxon>
        <taxon>core chlorophytes</taxon>
        <taxon>Trebouxiophyceae</taxon>
        <taxon>Trebouxiales</taxon>
        <taxon>Trebouxiaceae</taxon>
        <taxon>Myrmecia</taxon>
    </lineage>
</organism>
<evidence type="ECO:0000313" key="2">
    <source>
        <dbReference type="Proteomes" id="UP001489004"/>
    </source>
</evidence>
<sequence>MAQTTPRGPTILALPVEAINLIFLKLEMKVRTAVLPLVCKTWNKALQQLGLWPDLGVDLAALVCKPASPKSFCGWLATRATAVQNVRLVFDGRYVKTNIGGSYTWLNMVAASTLADCLHVLEMSRLKQLTFHATCDEGHIQLLIGRLHLLANLEDLIISSVCWEGAF</sequence>
<protein>
    <recommendedName>
        <fullName evidence="3">F-box domain-containing protein</fullName>
    </recommendedName>
</protein>
<dbReference type="EMBL" id="JALJOR010000006">
    <property type="protein sequence ID" value="KAK9815671.1"/>
    <property type="molecule type" value="Genomic_DNA"/>
</dbReference>
<evidence type="ECO:0000313" key="1">
    <source>
        <dbReference type="EMBL" id="KAK9815671.1"/>
    </source>
</evidence>